<dbReference type="Gene3D" id="2.170.150.20">
    <property type="entry name" value="Peptide methionine sulfoxide reductase"/>
    <property type="match status" value="1"/>
</dbReference>
<dbReference type="Proteomes" id="UP001222932">
    <property type="component" value="Unassembled WGS sequence"/>
</dbReference>
<accession>A0AAD3TNR5</accession>
<organism evidence="7 8">
    <name type="scientific">Cutaneotrichosporon spelunceum</name>
    <dbReference type="NCBI Taxonomy" id="1672016"/>
    <lineage>
        <taxon>Eukaryota</taxon>
        <taxon>Fungi</taxon>
        <taxon>Dikarya</taxon>
        <taxon>Basidiomycota</taxon>
        <taxon>Agaricomycotina</taxon>
        <taxon>Tremellomycetes</taxon>
        <taxon>Trichosporonales</taxon>
        <taxon>Trichosporonaceae</taxon>
        <taxon>Cutaneotrichosporon</taxon>
    </lineage>
</organism>
<evidence type="ECO:0000256" key="5">
    <source>
        <dbReference type="RuleBase" id="RU365044"/>
    </source>
</evidence>
<comment type="caution">
    <text evidence="7">The sequence shown here is derived from an EMBL/GenBank/DDBJ whole genome shotgun (WGS) entry which is preliminary data.</text>
</comment>
<evidence type="ECO:0000256" key="3">
    <source>
        <dbReference type="ARBA" id="ARBA00022833"/>
    </source>
</evidence>
<sequence length="178" mass="19993">MRRAVNTLSPVLRSPIFRSTPRPRYITYTAAAIFPFSLFSTTPNMSQQFKVHKSDAEWQAQLSPEQFRVLRKQGTERPGSHEFDKKDSPGVYTCAACDAPLYTSKQKFASGCGWPAFFDTVPGAVLRREDNSNFMSRTEIVCANCGSHLGHVFKGEGYDTPTDERHCVNGISLNFKDE</sequence>
<keyword evidence="4 5" id="KW-0560">Oxidoreductase</keyword>
<dbReference type="EC" id="1.8.4.12" evidence="5"/>
<dbReference type="Pfam" id="PF01641">
    <property type="entry name" value="SelR"/>
    <property type="match status" value="1"/>
</dbReference>
<dbReference type="PANTHER" id="PTHR46081:SF8">
    <property type="entry name" value="PEPTIDE METHIONINE SULFOXIDE REDUCTASE 2"/>
    <property type="match status" value="1"/>
</dbReference>
<evidence type="ECO:0000259" key="6">
    <source>
        <dbReference type="PROSITE" id="PS51790"/>
    </source>
</evidence>
<evidence type="ECO:0000256" key="4">
    <source>
        <dbReference type="ARBA" id="ARBA00023002"/>
    </source>
</evidence>
<dbReference type="GO" id="GO:0030091">
    <property type="term" value="P:protein repair"/>
    <property type="evidence" value="ECO:0007669"/>
    <property type="project" value="InterPro"/>
</dbReference>
<reference evidence="7" key="1">
    <citation type="journal article" date="2023" name="BMC Genomics">
        <title>Chromosome-level genome assemblies of Cutaneotrichosporon spp. (Trichosporonales, Basidiomycota) reveal imbalanced evolution between nucleotide sequences and chromosome synteny.</title>
        <authorList>
            <person name="Kobayashi Y."/>
            <person name="Kayamori A."/>
            <person name="Aoki K."/>
            <person name="Shiwa Y."/>
            <person name="Matsutani M."/>
            <person name="Fujita N."/>
            <person name="Sugita T."/>
            <person name="Iwasaki W."/>
            <person name="Tanaka N."/>
            <person name="Takashima M."/>
        </authorList>
    </citation>
    <scope>NUCLEOTIDE SEQUENCE</scope>
    <source>
        <strain evidence="7">HIS016</strain>
    </source>
</reference>
<comment type="catalytic activity">
    <reaction evidence="5">
        <text>L-methionyl-[protein] + [thioredoxin]-disulfide + H2O = L-methionyl-(R)-S-oxide-[protein] + [thioredoxin]-dithiol</text>
        <dbReference type="Rhea" id="RHEA:24164"/>
        <dbReference type="Rhea" id="RHEA-COMP:10698"/>
        <dbReference type="Rhea" id="RHEA-COMP:10700"/>
        <dbReference type="Rhea" id="RHEA-COMP:12313"/>
        <dbReference type="Rhea" id="RHEA-COMP:12314"/>
        <dbReference type="ChEBI" id="CHEBI:15377"/>
        <dbReference type="ChEBI" id="CHEBI:16044"/>
        <dbReference type="ChEBI" id="CHEBI:29950"/>
        <dbReference type="ChEBI" id="CHEBI:45764"/>
        <dbReference type="ChEBI" id="CHEBI:50058"/>
        <dbReference type="EC" id="1.8.4.12"/>
    </reaction>
</comment>
<evidence type="ECO:0000313" key="8">
    <source>
        <dbReference type="Proteomes" id="UP001222932"/>
    </source>
</evidence>
<dbReference type="SUPFAM" id="SSF51316">
    <property type="entry name" value="Mss4-like"/>
    <property type="match status" value="1"/>
</dbReference>
<comment type="cofactor">
    <cofactor evidence="5">
        <name>Zn(2+)</name>
        <dbReference type="ChEBI" id="CHEBI:29105"/>
    </cofactor>
    <text evidence="5">Binds 1 zinc ion per subunit.</text>
</comment>
<comment type="similarity">
    <text evidence="1 5">Belongs to the MsrB Met sulfoxide reductase family.</text>
</comment>
<reference evidence="7" key="2">
    <citation type="submission" date="2023-06" db="EMBL/GenBank/DDBJ databases">
        <authorList>
            <person name="Kobayashi Y."/>
            <person name="Kayamori A."/>
            <person name="Aoki K."/>
            <person name="Shiwa Y."/>
            <person name="Fujita N."/>
            <person name="Sugita T."/>
            <person name="Iwasaki W."/>
            <person name="Tanaka N."/>
            <person name="Takashima M."/>
        </authorList>
    </citation>
    <scope>NUCLEOTIDE SEQUENCE</scope>
    <source>
        <strain evidence="7">HIS016</strain>
    </source>
</reference>
<keyword evidence="8" id="KW-1185">Reference proteome</keyword>
<dbReference type="PROSITE" id="PS51790">
    <property type="entry name" value="MSRB"/>
    <property type="match status" value="1"/>
</dbReference>
<keyword evidence="2 5" id="KW-0479">Metal-binding</keyword>
<gene>
    <name evidence="7" type="ORF">CspeluHIS016_0106460</name>
</gene>
<dbReference type="GO" id="GO:0046872">
    <property type="term" value="F:metal ion binding"/>
    <property type="evidence" value="ECO:0007669"/>
    <property type="project" value="UniProtKB-KW"/>
</dbReference>
<dbReference type="PANTHER" id="PTHR46081">
    <property type="entry name" value="PEPTIDE METHIONINE SULFOXIDE REDUCTASE 2"/>
    <property type="match status" value="1"/>
</dbReference>
<proteinExistence type="inferred from homology"/>
<dbReference type="AlphaFoldDB" id="A0AAD3TNR5"/>
<protein>
    <recommendedName>
        <fullName evidence="5">Peptide-methionine (R)-S-oxide reductase</fullName>
        <ecNumber evidence="5">1.8.4.12</ecNumber>
    </recommendedName>
</protein>
<dbReference type="InterPro" id="IPR011057">
    <property type="entry name" value="Mss4-like_sf"/>
</dbReference>
<dbReference type="InterPro" id="IPR028427">
    <property type="entry name" value="Met_Sox_Rdtase_MsrB"/>
</dbReference>
<dbReference type="InterPro" id="IPR002579">
    <property type="entry name" value="Met_Sox_Rdtase_MsrB_dom"/>
</dbReference>
<dbReference type="GO" id="GO:0033743">
    <property type="term" value="F:peptide-methionine (R)-S-oxide reductase activity"/>
    <property type="evidence" value="ECO:0007669"/>
    <property type="project" value="UniProtKB-EC"/>
</dbReference>
<dbReference type="NCBIfam" id="TIGR00357">
    <property type="entry name" value="peptide-methionine (R)-S-oxide reductase MsrB"/>
    <property type="match status" value="1"/>
</dbReference>
<dbReference type="EMBL" id="BTCM01000001">
    <property type="protein sequence ID" value="GMK54060.1"/>
    <property type="molecule type" value="Genomic_DNA"/>
</dbReference>
<name>A0AAD3TNR5_9TREE</name>
<evidence type="ECO:0000256" key="1">
    <source>
        <dbReference type="ARBA" id="ARBA00007174"/>
    </source>
</evidence>
<evidence type="ECO:0000256" key="2">
    <source>
        <dbReference type="ARBA" id="ARBA00022723"/>
    </source>
</evidence>
<evidence type="ECO:0000313" key="7">
    <source>
        <dbReference type="EMBL" id="GMK54060.1"/>
    </source>
</evidence>
<dbReference type="GO" id="GO:0006979">
    <property type="term" value="P:response to oxidative stress"/>
    <property type="evidence" value="ECO:0007669"/>
    <property type="project" value="InterPro"/>
</dbReference>
<keyword evidence="3 5" id="KW-0862">Zinc</keyword>
<feature type="domain" description="MsrB" evidence="6">
    <location>
        <begin position="55"/>
        <end position="178"/>
    </location>
</feature>